<dbReference type="PANTHER" id="PTHR33112:SF15">
    <property type="entry name" value="HETEROKARYON INCOMPATIBILITY DOMAIN-CONTAINING PROTEIN"/>
    <property type="match status" value="1"/>
</dbReference>
<accession>A0A084GD39</accession>
<dbReference type="RefSeq" id="XP_016645050.1">
    <property type="nucleotide sequence ID" value="XM_016785172.1"/>
</dbReference>
<dbReference type="InterPro" id="IPR010730">
    <property type="entry name" value="HET"/>
</dbReference>
<dbReference type="HOGENOM" id="CLU_002639_5_3_1"/>
<dbReference type="KEGG" id="sapo:SAPIO_CDS2039"/>
<evidence type="ECO:0000313" key="3">
    <source>
        <dbReference type="EMBL" id="KEZ45251.1"/>
    </source>
</evidence>
<sequence length="931" mass="105286">MAHIRLYTVDEFPAPHPICNECIGIFATRRTLGEWDDTHAHHKKVSLKSTVTCKLCCRLWDTFFTEGPSTADVQAKLEVDIRYRIVTRPFHLKLEIPGIGADAKFDIEGEVCSVDGSDSTSSTMSLCRADEWLKACLDSHDRCRAICDARRWARRVPSRLVQIGGTVQEPHMRLRETKDLDRSVKYATLSHCWGSNLTCRLLQRNYESAKSSIPRSAFPRAFQHAINLARRWGLEFIWIDSLCIIQDSSADWARESAAMGAIYRNGFCNLAATGFPDGSHGLCVQRDPKQLEPIKIRVPRDARDQNGNLEVGKGDYYLVDFDMWQDGVETAPLNQRGWVVQERALSVRTLHFGSSQLFWECPSLTACEILPNGIPHGMRSSGASKVFIHPNASLTMSWSENDQQWVRPVSPTVASEDDGGWTEVGSDRQRRDAIKFRARMLRSQDCNWGMPAGLNRWVGIIERFSKANLTFASDKLVAISGLATEMSAHMRCDYLAGLWRQDLEHQLLWTVTNSTQLRRRNTTYLAPSWSWASVEGGVSIFRWDMNPKFLDTEFLAKVVEAQVSPASSRNPFGAVSGGWLKIAGPLGVIRLSKQGFSQEAASVPKRRPGSEEEQEVAISWDAEGSDCVNVRSPGFVQIRAGYATTADEGREYFYMPIRIMNESTISSLHVYLRSLLLLPAGTERGVFRRVGMMWAFDRNSTWEESLRGRTFKRLMKPAANVDKRSRETGEGVAVFNFDLFQSLLTVVTPLLENLENLILAIDLALATPLSAAVKYAVAFLSHTNLKVLRLNMVRVTDLQLGEMTVTRKLLVSVVEWFSHQPHRLSFFRIVLITEYLDNKGLWQMTLKTIGNLQTLTKLIYFQASHLREEFTDNVSFKQPNQHGRTERPHTRRTRELSLDVPRLIGLRQFSHSLFPVINVHTHSSSTIATSI</sequence>
<protein>
    <recommendedName>
        <fullName evidence="2">Heterokaryon incompatibility domain-containing protein</fullName>
    </recommendedName>
</protein>
<dbReference type="AlphaFoldDB" id="A0A084GD39"/>
<reference evidence="3 4" key="1">
    <citation type="journal article" date="2014" name="Genome Announc.">
        <title>Draft genome sequence of the pathogenic fungus Scedosporium apiospermum.</title>
        <authorList>
            <person name="Vandeputte P."/>
            <person name="Ghamrawi S."/>
            <person name="Rechenmann M."/>
            <person name="Iltis A."/>
            <person name="Giraud S."/>
            <person name="Fleury M."/>
            <person name="Thornton C."/>
            <person name="Delhaes L."/>
            <person name="Meyer W."/>
            <person name="Papon N."/>
            <person name="Bouchara J.P."/>
        </authorList>
    </citation>
    <scope>NUCLEOTIDE SEQUENCE [LARGE SCALE GENOMIC DNA]</scope>
    <source>
        <strain evidence="3 4">IHEM 14462</strain>
    </source>
</reference>
<feature type="region of interest" description="Disordered" evidence="1">
    <location>
        <begin position="875"/>
        <end position="894"/>
    </location>
</feature>
<dbReference type="EMBL" id="JOWA01000085">
    <property type="protein sequence ID" value="KEZ45251.1"/>
    <property type="molecule type" value="Genomic_DNA"/>
</dbReference>
<evidence type="ECO:0000256" key="1">
    <source>
        <dbReference type="SAM" id="MobiDB-lite"/>
    </source>
</evidence>
<comment type="caution">
    <text evidence="3">The sequence shown here is derived from an EMBL/GenBank/DDBJ whole genome shotgun (WGS) entry which is preliminary data.</text>
</comment>
<evidence type="ECO:0000259" key="2">
    <source>
        <dbReference type="Pfam" id="PF06985"/>
    </source>
</evidence>
<feature type="compositionally biased region" description="Basic and acidic residues" evidence="1">
    <location>
        <begin position="883"/>
        <end position="894"/>
    </location>
</feature>
<dbReference type="Proteomes" id="UP000028545">
    <property type="component" value="Unassembled WGS sequence"/>
</dbReference>
<proteinExistence type="predicted"/>
<feature type="domain" description="Heterokaryon incompatibility" evidence="2">
    <location>
        <begin position="186"/>
        <end position="342"/>
    </location>
</feature>
<dbReference type="Pfam" id="PF06985">
    <property type="entry name" value="HET"/>
    <property type="match status" value="1"/>
</dbReference>
<dbReference type="OrthoDB" id="5362512at2759"/>
<evidence type="ECO:0000313" key="4">
    <source>
        <dbReference type="Proteomes" id="UP000028545"/>
    </source>
</evidence>
<gene>
    <name evidence="3" type="ORF">SAPIO_CDS2039</name>
</gene>
<keyword evidence="4" id="KW-1185">Reference proteome</keyword>
<name>A0A084GD39_PSEDA</name>
<dbReference type="GeneID" id="27721111"/>
<dbReference type="VEuPathDB" id="FungiDB:SAPIO_CDS2039"/>
<dbReference type="PANTHER" id="PTHR33112">
    <property type="entry name" value="DOMAIN PROTEIN, PUTATIVE-RELATED"/>
    <property type="match status" value="1"/>
</dbReference>
<organism evidence="3 4">
    <name type="scientific">Pseudallescheria apiosperma</name>
    <name type="common">Scedosporium apiospermum</name>
    <dbReference type="NCBI Taxonomy" id="563466"/>
    <lineage>
        <taxon>Eukaryota</taxon>
        <taxon>Fungi</taxon>
        <taxon>Dikarya</taxon>
        <taxon>Ascomycota</taxon>
        <taxon>Pezizomycotina</taxon>
        <taxon>Sordariomycetes</taxon>
        <taxon>Hypocreomycetidae</taxon>
        <taxon>Microascales</taxon>
        <taxon>Microascaceae</taxon>
        <taxon>Scedosporium</taxon>
    </lineage>
</organism>